<proteinExistence type="predicted"/>
<feature type="domain" description="Response regulatory" evidence="8">
    <location>
        <begin position="796"/>
        <end position="914"/>
    </location>
</feature>
<dbReference type="InterPro" id="IPR001789">
    <property type="entry name" value="Sig_transdc_resp-reg_receiver"/>
</dbReference>
<dbReference type="Gene3D" id="3.40.50.2300">
    <property type="match status" value="1"/>
</dbReference>
<dbReference type="CDD" id="cd00082">
    <property type="entry name" value="HisKA"/>
    <property type="match status" value="1"/>
</dbReference>
<dbReference type="eggNOG" id="COG2205">
    <property type="taxonomic scope" value="Bacteria"/>
</dbReference>
<dbReference type="SUPFAM" id="SSF55874">
    <property type="entry name" value="ATPase domain of HSP90 chaperone/DNA topoisomerase II/histidine kinase"/>
    <property type="match status" value="1"/>
</dbReference>
<dbReference type="FunFam" id="3.30.565.10:FF:000010">
    <property type="entry name" value="Sensor histidine kinase RcsC"/>
    <property type="match status" value="1"/>
</dbReference>
<dbReference type="PROSITE" id="PS50109">
    <property type="entry name" value="HIS_KIN"/>
    <property type="match status" value="1"/>
</dbReference>
<dbReference type="PROSITE" id="PS50113">
    <property type="entry name" value="PAC"/>
    <property type="match status" value="2"/>
</dbReference>
<dbReference type="PRINTS" id="PR00344">
    <property type="entry name" value="BCTRLSENSOR"/>
</dbReference>
<dbReference type="STRING" id="448385.sce0624"/>
<dbReference type="InterPro" id="IPR011006">
    <property type="entry name" value="CheY-like_superfamily"/>
</dbReference>
<feature type="domain" description="PAC" evidence="10">
    <location>
        <begin position="169"/>
        <end position="221"/>
    </location>
</feature>
<feature type="domain" description="PAC" evidence="10">
    <location>
        <begin position="300"/>
        <end position="352"/>
    </location>
</feature>
<accession>A9GVN1</accession>
<dbReference type="eggNOG" id="COG5002">
    <property type="taxonomic scope" value="Bacteria"/>
</dbReference>
<dbReference type="Pfam" id="PF00072">
    <property type="entry name" value="Response_reg"/>
    <property type="match status" value="1"/>
</dbReference>
<dbReference type="eggNOG" id="COG0784">
    <property type="taxonomic scope" value="Bacteria"/>
</dbReference>
<dbReference type="PANTHER" id="PTHR43547:SF2">
    <property type="entry name" value="HYBRID SIGNAL TRANSDUCTION HISTIDINE KINASE C"/>
    <property type="match status" value="1"/>
</dbReference>
<dbReference type="Pfam" id="PF02518">
    <property type="entry name" value="HATPase_c"/>
    <property type="match status" value="1"/>
</dbReference>
<gene>
    <name evidence="11" type="ordered locus">sce0624</name>
</gene>
<evidence type="ECO:0000259" key="9">
    <source>
        <dbReference type="PROSITE" id="PS50112"/>
    </source>
</evidence>
<dbReference type="Gene3D" id="3.30.450.40">
    <property type="match status" value="1"/>
</dbReference>
<evidence type="ECO:0000256" key="5">
    <source>
        <dbReference type="ARBA" id="ARBA00022777"/>
    </source>
</evidence>
<evidence type="ECO:0000256" key="2">
    <source>
        <dbReference type="ARBA" id="ARBA00012438"/>
    </source>
</evidence>
<keyword evidence="4 11" id="KW-0808">Transferase</keyword>
<evidence type="ECO:0000256" key="6">
    <source>
        <dbReference type="PROSITE-ProRule" id="PRU00169"/>
    </source>
</evidence>
<dbReference type="SMART" id="SM00448">
    <property type="entry name" value="REC"/>
    <property type="match status" value="1"/>
</dbReference>
<dbReference type="InterPro" id="IPR013656">
    <property type="entry name" value="PAS_4"/>
</dbReference>
<dbReference type="InterPro" id="IPR000014">
    <property type="entry name" value="PAS"/>
</dbReference>
<name>A9GVN1_SORC5</name>
<keyword evidence="5" id="KW-0418">Kinase</keyword>
<dbReference type="SMART" id="SM00086">
    <property type="entry name" value="PAC"/>
    <property type="match status" value="2"/>
</dbReference>
<evidence type="ECO:0000256" key="1">
    <source>
        <dbReference type="ARBA" id="ARBA00000085"/>
    </source>
</evidence>
<dbReference type="PROSITE" id="PS50110">
    <property type="entry name" value="RESPONSE_REGULATORY"/>
    <property type="match status" value="1"/>
</dbReference>
<comment type="catalytic activity">
    <reaction evidence="1">
        <text>ATP + protein L-histidine = ADP + protein N-phospho-L-histidine.</text>
        <dbReference type="EC" id="2.7.13.3"/>
    </reaction>
</comment>
<dbReference type="Pfam" id="PF00989">
    <property type="entry name" value="PAS"/>
    <property type="match status" value="1"/>
</dbReference>
<dbReference type="SMART" id="SM00091">
    <property type="entry name" value="PAS"/>
    <property type="match status" value="2"/>
</dbReference>
<dbReference type="SMART" id="SM00387">
    <property type="entry name" value="HATPase_c"/>
    <property type="match status" value="1"/>
</dbReference>
<dbReference type="SMART" id="SM00065">
    <property type="entry name" value="GAF"/>
    <property type="match status" value="1"/>
</dbReference>
<dbReference type="CDD" id="cd16922">
    <property type="entry name" value="HATPase_EvgS-ArcB-TorS-like"/>
    <property type="match status" value="1"/>
</dbReference>
<organism evidence="11 12">
    <name type="scientific">Sorangium cellulosum (strain So ce56)</name>
    <name type="common">Polyangium cellulosum (strain So ce56)</name>
    <dbReference type="NCBI Taxonomy" id="448385"/>
    <lineage>
        <taxon>Bacteria</taxon>
        <taxon>Pseudomonadati</taxon>
        <taxon>Myxococcota</taxon>
        <taxon>Polyangia</taxon>
        <taxon>Polyangiales</taxon>
        <taxon>Polyangiaceae</taxon>
        <taxon>Sorangium</taxon>
    </lineage>
</organism>
<dbReference type="EMBL" id="AM746676">
    <property type="protein sequence ID" value="CAN90781.1"/>
    <property type="molecule type" value="Genomic_DNA"/>
</dbReference>
<feature type="modified residue" description="4-aspartylphosphate" evidence="6">
    <location>
        <position position="845"/>
    </location>
</feature>
<keyword evidence="12" id="KW-1185">Reference proteome</keyword>
<dbReference type="eggNOG" id="COG5000">
    <property type="taxonomic scope" value="Bacteria"/>
</dbReference>
<dbReference type="InterPro" id="IPR036890">
    <property type="entry name" value="HATPase_C_sf"/>
</dbReference>
<dbReference type="SUPFAM" id="SSF55781">
    <property type="entry name" value="GAF domain-like"/>
    <property type="match status" value="1"/>
</dbReference>
<dbReference type="SUPFAM" id="SSF52172">
    <property type="entry name" value="CheY-like"/>
    <property type="match status" value="1"/>
</dbReference>
<dbReference type="SMART" id="SM00388">
    <property type="entry name" value="HisKA"/>
    <property type="match status" value="1"/>
</dbReference>
<dbReference type="KEGG" id="scl:sce0624"/>
<evidence type="ECO:0000259" key="7">
    <source>
        <dbReference type="PROSITE" id="PS50109"/>
    </source>
</evidence>
<evidence type="ECO:0000313" key="11">
    <source>
        <dbReference type="EMBL" id="CAN90781.1"/>
    </source>
</evidence>
<keyword evidence="3 6" id="KW-0597">Phosphoprotein</keyword>
<dbReference type="SUPFAM" id="SSF47384">
    <property type="entry name" value="Homodimeric domain of signal transducing histidine kinase"/>
    <property type="match status" value="1"/>
</dbReference>
<feature type="domain" description="PAS" evidence="9">
    <location>
        <begin position="222"/>
        <end position="295"/>
    </location>
</feature>
<dbReference type="AlphaFoldDB" id="A9GVN1"/>
<dbReference type="InterPro" id="IPR003661">
    <property type="entry name" value="HisK_dim/P_dom"/>
</dbReference>
<dbReference type="NCBIfam" id="TIGR00229">
    <property type="entry name" value="sensory_box"/>
    <property type="match status" value="2"/>
</dbReference>
<evidence type="ECO:0000256" key="4">
    <source>
        <dbReference type="ARBA" id="ARBA00022679"/>
    </source>
</evidence>
<feature type="domain" description="Histidine kinase" evidence="7">
    <location>
        <begin position="550"/>
        <end position="768"/>
    </location>
</feature>
<dbReference type="GO" id="GO:0000155">
    <property type="term" value="F:phosphorelay sensor kinase activity"/>
    <property type="evidence" value="ECO:0007669"/>
    <property type="project" value="InterPro"/>
</dbReference>
<dbReference type="SUPFAM" id="SSF55785">
    <property type="entry name" value="PYP-like sensor domain (PAS domain)"/>
    <property type="match status" value="2"/>
</dbReference>
<dbReference type="InterPro" id="IPR003018">
    <property type="entry name" value="GAF"/>
</dbReference>
<dbReference type="InterPro" id="IPR029016">
    <property type="entry name" value="GAF-like_dom_sf"/>
</dbReference>
<dbReference type="InterPro" id="IPR003594">
    <property type="entry name" value="HATPase_dom"/>
</dbReference>
<dbReference type="InterPro" id="IPR035965">
    <property type="entry name" value="PAS-like_dom_sf"/>
</dbReference>
<evidence type="ECO:0000259" key="10">
    <source>
        <dbReference type="PROSITE" id="PS50113"/>
    </source>
</evidence>
<dbReference type="Proteomes" id="UP000002139">
    <property type="component" value="Chromosome"/>
</dbReference>
<dbReference type="CDD" id="cd00130">
    <property type="entry name" value="PAS"/>
    <property type="match status" value="1"/>
</dbReference>
<dbReference type="HOGENOM" id="CLU_000445_114_15_7"/>
<dbReference type="InterPro" id="IPR013767">
    <property type="entry name" value="PAS_fold"/>
</dbReference>
<dbReference type="GO" id="GO:0006355">
    <property type="term" value="P:regulation of DNA-templated transcription"/>
    <property type="evidence" value="ECO:0007669"/>
    <property type="project" value="InterPro"/>
</dbReference>
<dbReference type="InterPro" id="IPR000700">
    <property type="entry name" value="PAS-assoc_C"/>
</dbReference>
<evidence type="ECO:0000259" key="8">
    <source>
        <dbReference type="PROSITE" id="PS50110"/>
    </source>
</evidence>
<dbReference type="Pfam" id="PF01590">
    <property type="entry name" value="GAF"/>
    <property type="match status" value="1"/>
</dbReference>
<sequence>MSSMPERPDMPIVAALAQARALLYDAARTTEQRRLIGPTVMEIDRAIVSLDPTASASFELTPLAASVPPVDTEIEALRREVERLRVITQHERGLLDALLSESPHGIIVSDIQGKLILQNRASERIWAGSSTAENVEGWGRYRAFHPDGRPFEGGDWSMARCLSRRETVPAEEIHFQRFDGTHGMLLGSCAPLFSPEGEMLGAVSIFADITQFKQLEADLRVSKTKFSTTLKSIGDAVISTDGTGRIDFMNAVAETLTGWTLDEAKDRRLSDVFRIISEQTRHDLDNPVTEVLRHGGIIGLDDTTLLLRKDGSELAIDSNGAPIRSEEGELVGLVLVFRDVTEKRLADKRRYFIGEASRQLALSGLDYESTLANVARLAVPHIADATVVDIVEPDGSLGRLAAVHASDTKKALGRDLPARYPTDPEVPRAVHAVLRCGESLLLPEVEGMAWQRAASLKPGNECWSGAHDPAYLALLRELGVRSAMIVPLRARDRTRGAITLLSTEPSRRYTVEDLALAEELCNFAALALDNAQLYRESQQVNRAKDEFLATLSHELRTPLTAILGWARMLRQGSLKPDTHVRALEAIERNGTLQAQLVEDLLDASRIITGKLRLDVMLVDLPPIINAAIDAVRHGADAKGIELLVQLDPNAGPISGDQTRLQQVVWNLLSNAIKFTPRGGKVSIQLGRAEGLARIQVSDTGQGIVPEFLPYVFDRFRQADSTSTRPHSGLGLGLAIARHLIELHGGTVKAESAGDGKGATFTVDIPLAPRGAIAALRRADGLVPLSNELEPTLQGVRVLMVDDEPDARELVTTVLERKGASITAVATVDEALSAIEREKPDVILSDLGMPGEDGYSLIRRLRAQSPEQGGRIPAAALTAYASAQDRTRALLAGFQSHVPKPIEASELAAVIANLAGRTG</sequence>
<dbReference type="Gene3D" id="3.30.450.20">
    <property type="entry name" value="PAS domain"/>
    <property type="match status" value="2"/>
</dbReference>
<dbReference type="Pfam" id="PF00512">
    <property type="entry name" value="HisKA"/>
    <property type="match status" value="1"/>
</dbReference>
<protein>
    <recommendedName>
        <fullName evidence="2">histidine kinase</fullName>
        <ecNumber evidence="2">2.7.13.3</ecNumber>
    </recommendedName>
</protein>
<dbReference type="Pfam" id="PF08448">
    <property type="entry name" value="PAS_4"/>
    <property type="match status" value="1"/>
</dbReference>
<dbReference type="PROSITE" id="PS50112">
    <property type="entry name" value="PAS"/>
    <property type="match status" value="1"/>
</dbReference>
<dbReference type="Gene3D" id="3.30.565.10">
    <property type="entry name" value="Histidine kinase-like ATPase, C-terminal domain"/>
    <property type="match status" value="1"/>
</dbReference>
<dbReference type="InterPro" id="IPR001610">
    <property type="entry name" value="PAC"/>
</dbReference>
<dbReference type="InterPro" id="IPR005467">
    <property type="entry name" value="His_kinase_dom"/>
</dbReference>
<dbReference type="PANTHER" id="PTHR43547">
    <property type="entry name" value="TWO-COMPONENT HISTIDINE KINASE"/>
    <property type="match status" value="1"/>
</dbReference>
<dbReference type="EC" id="2.7.13.3" evidence="2"/>
<dbReference type="InterPro" id="IPR036097">
    <property type="entry name" value="HisK_dim/P_sf"/>
</dbReference>
<evidence type="ECO:0000256" key="3">
    <source>
        <dbReference type="ARBA" id="ARBA00022553"/>
    </source>
</evidence>
<reference evidence="11 12" key="1">
    <citation type="journal article" date="2007" name="Nat. Biotechnol.">
        <title>Complete genome sequence of the myxobacterium Sorangium cellulosum.</title>
        <authorList>
            <person name="Schneiker S."/>
            <person name="Perlova O."/>
            <person name="Kaiser O."/>
            <person name="Gerth K."/>
            <person name="Alici A."/>
            <person name="Altmeyer M.O."/>
            <person name="Bartels D."/>
            <person name="Bekel T."/>
            <person name="Beyer S."/>
            <person name="Bode E."/>
            <person name="Bode H.B."/>
            <person name="Bolten C.J."/>
            <person name="Choudhuri J.V."/>
            <person name="Doss S."/>
            <person name="Elnakady Y.A."/>
            <person name="Frank B."/>
            <person name="Gaigalat L."/>
            <person name="Goesmann A."/>
            <person name="Groeger C."/>
            <person name="Gross F."/>
            <person name="Jelsbak L."/>
            <person name="Jelsbak L."/>
            <person name="Kalinowski J."/>
            <person name="Kegler C."/>
            <person name="Knauber T."/>
            <person name="Konietzny S."/>
            <person name="Kopp M."/>
            <person name="Krause L."/>
            <person name="Krug D."/>
            <person name="Linke B."/>
            <person name="Mahmud T."/>
            <person name="Martinez-Arias R."/>
            <person name="McHardy A.C."/>
            <person name="Merai M."/>
            <person name="Meyer F."/>
            <person name="Mormann S."/>
            <person name="Munoz-Dorado J."/>
            <person name="Perez J."/>
            <person name="Pradella S."/>
            <person name="Rachid S."/>
            <person name="Raddatz G."/>
            <person name="Rosenau F."/>
            <person name="Rueckert C."/>
            <person name="Sasse F."/>
            <person name="Scharfe M."/>
            <person name="Schuster S.C."/>
            <person name="Suen G."/>
            <person name="Treuner-Lange A."/>
            <person name="Velicer G.J."/>
            <person name="Vorholter F.-J."/>
            <person name="Weissman K.J."/>
            <person name="Welch R.D."/>
            <person name="Wenzel S.C."/>
            <person name="Whitworth D.E."/>
            <person name="Wilhelm S."/>
            <person name="Wittmann C."/>
            <person name="Bloecker H."/>
            <person name="Puehler A."/>
            <person name="Mueller R."/>
        </authorList>
    </citation>
    <scope>NUCLEOTIDE SEQUENCE [LARGE SCALE GENOMIC DNA]</scope>
    <source>
        <strain evidence="12">So ce56</strain>
    </source>
</reference>
<dbReference type="Gene3D" id="1.10.287.130">
    <property type="match status" value="1"/>
</dbReference>
<dbReference type="InterPro" id="IPR004358">
    <property type="entry name" value="Sig_transdc_His_kin-like_C"/>
</dbReference>
<evidence type="ECO:0000313" key="12">
    <source>
        <dbReference type="Proteomes" id="UP000002139"/>
    </source>
</evidence>